<dbReference type="RefSeq" id="WP_025073753.1">
    <property type="nucleotide sequence ID" value="NZ_FQVD01000053.1"/>
</dbReference>
<sequence length="323" mass="37269">MTKISPIATANRACTLLYSYISQYSKGTYLLPVNVCPDVPLTFCLANVSFEFVDIDEKTLCINKSACLNKIRKNIDKYQGIVFVRTYGFLDNASDFFDTLHSESPDLRIIDDRCLCIPDINADMQGADMLLYSTGHCKQIDLGKGGLAVFRNVGSYKIEKNVLYDGTDEVAIYKEAFSSNKPFDRIPSGWLCLDYLDISLDTYLSQIENYSIERNLCRDKLNEIYKTHLPESIQLPNEYQNWRFNISVDFSLKDVILKKIFESNLFASSHYNSANRLFNYDIYSNSERLHSRVINLFNDKYYSEDKALRTCEIINNIINEYSF</sequence>
<evidence type="ECO:0000313" key="1">
    <source>
        <dbReference type="EMBL" id="SHF96831.1"/>
    </source>
</evidence>
<dbReference type="Gene3D" id="3.40.640.10">
    <property type="entry name" value="Type I PLP-dependent aspartate aminotransferase-like (Major domain)"/>
    <property type="match status" value="1"/>
</dbReference>
<reference evidence="1 2" key="1">
    <citation type="submission" date="2016-11" db="EMBL/GenBank/DDBJ databases">
        <authorList>
            <person name="Jaros S."/>
            <person name="Januszkiewicz K."/>
            <person name="Wedrychowicz H."/>
        </authorList>
    </citation>
    <scope>NUCLEOTIDE SEQUENCE [LARGE SCALE GENOMIC DNA]</scope>
    <source>
        <strain evidence="1 2">DSM 26883</strain>
    </source>
</reference>
<proteinExistence type="predicted"/>
<accession>A0A1M5G049</accession>
<name>A0A1M5G049_9BACE</name>
<dbReference type="SUPFAM" id="SSF53383">
    <property type="entry name" value="PLP-dependent transferases"/>
    <property type="match status" value="1"/>
</dbReference>
<evidence type="ECO:0008006" key="3">
    <source>
        <dbReference type="Google" id="ProtNLM"/>
    </source>
</evidence>
<dbReference type="AlphaFoldDB" id="A0A1M5G049"/>
<evidence type="ECO:0000313" key="2">
    <source>
        <dbReference type="Proteomes" id="UP000184436"/>
    </source>
</evidence>
<protein>
    <recommendedName>
        <fullName evidence="3">DegT/DnrJ/EryC1/StrS aminotransferase family protein</fullName>
    </recommendedName>
</protein>
<keyword evidence="2" id="KW-1185">Reference proteome</keyword>
<dbReference type="EMBL" id="FQVD01000053">
    <property type="protein sequence ID" value="SHF96831.1"/>
    <property type="molecule type" value="Genomic_DNA"/>
</dbReference>
<organism evidence="1 2">
    <name type="scientific">Bacteroides faecichinchillae</name>
    <dbReference type="NCBI Taxonomy" id="871325"/>
    <lineage>
        <taxon>Bacteria</taxon>
        <taxon>Pseudomonadati</taxon>
        <taxon>Bacteroidota</taxon>
        <taxon>Bacteroidia</taxon>
        <taxon>Bacteroidales</taxon>
        <taxon>Bacteroidaceae</taxon>
        <taxon>Bacteroides</taxon>
    </lineage>
</organism>
<dbReference type="InterPro" id="IPR015424">
    <property type="entry name" value="PyrdxlP-dep_Trfase"/>
</dbReference>
<dbReference type="OrthoDB" id="9804264at2"/>
<dbReference type="STRING" id="871325.SAMN05444349_1536"/>
<dbReference type="Proteomes" id="UP000184436">
    <property type="component" value="Unassembled WGS sequence"/>
</dbReference>
<gene>
    <name evidence="1" type="ORF">SAMN05444349_1536</name>
</gene>
<dbReference type="InterPro" id="IPR015421">
    <property type="entry name" value="PyrdxlP-dep_Trfase_major"/>
</dbReference>